<dbReference type="Proteomes" id="UP000034498">
    <property type="component" value="Unassembled WGS sequence"/>
</dbReference>
<dbReference type="Pfam" id="PF00318">
    <property type="entry name" value="Ribosomal_S2"/>
    <property type="match status" value="1"/>
</dbReference>
<dbReference type="PRINTS" id="PR00395">
    <property type="entry name" value="RIBOSOMALS2"/>
</dbReference>
<dbReference type="Gene3D" id="3.40.50.10490">
    <property type="entry name" value="Glucose-6-phosphate isomerase like protein, domain 1"/>
    <property type="match status" value="1"/>
</dbReference>
<protein>
    <recommendedName>
        <fullName evidence="4 5">Small ribosomal subunit protein uS2</fullName>
    </recommendedName>
</protein>
<dbReference type="AlphaFoldDB" id="A0A0G0KE97"/>
<keyword evidence="3 5" id="KW-0687">Ribonucleoprotein</keyword>
<reference evidence="7 8" key="1">
    <citation type="journal article" date="2015" name="Nature">
        <title>rRNA introns, odd ribosomes, and small enigmatic genomes across a large radiation of phyla.</title>
        <authorList>
            <person name="Brown C.T."/>
            <person name="Hug L.A."/>
            <person name="Thomas B.C."/>
            <person name="Sharon I."/>
            <person name="Castelle C.J."/>
            <person name="Singh A."/>
            <person name="Wilkins M.J."/>
            <person name="Williams K.H."/>
            <person name="Banfield J.F."/>
        </authorList>
    </citation>
    <scope>NUCLEOTIDE SEQUENCE [LARGE SCALE GENOMIC DNA]</scope>
</reference>
<accession>A0A0G0KE97</accession>
<dbReference type="InterPro" id="IPR005706">
    <property type="entry name" value="Ribosomal_uS2_bac/mit/plastid"/>
</dbReference>
<evidence type="ECO:0000256" key="2">
    <source>
        <dbReference type="ARBA" id="ARBA00022980"/>
    </source>
</evidence>
<dbReference type="HAMAP" id="MF_00291_B">
    <property type="entry name" value="Ribosomal_uS2_B"/>
    <property type="match status" value="1"/>
</dbReference>
<gene>
    <name evidence="5" type="primary">rpsB</name>
    <name evidence="7" type="ORF">US94_C0024G0004</name>
</gene>
<dbReference type="EMBL" id="LBUX01000024">
    <property type="protein sequence ID" value="KKQ73820.1"/>
    <property type="molecule type" value="Genomic_DNA"/>
</dbReference>
<comment type="caution">
    <text evidence="7">The sequence shown here is derived from an EMBL/GenBank/DDBJ whole genome shotgun (WGS) entry which is preliminary data.</text>
</comment>
<dbReference type="GO" id="GO:0022627">
    <property type="term" value="C:cytosolic small ribosomal subunit"/>
    <property type="evidence" value="ECO:0007669"/>
    <property type="project" value="TreeGrafter"/>
</dbReference>
<evidence type="ECO:0000256" key="6">
    <source>
        <dbReference type="RuleBase" id="RU003631"/>
    </source>
</evidence>
<dbReference type="SUPFAM" id="SSF52313">
    <property type="entry name" value="Ribosomal protein S2"/>
    <property type="match status" value="1"/>
</dbReference>
<dbReference type="STRING" id="1618336.US94_C0024G0004"/>
<keyword evidence="2 5" id="KW-0689">Ribosomal protein</keyword>
<dbReference type="InterPro" id="IPR001865">
    <property type="entry name" value="Ribosomal_uS2"/>
</dbReference>
<evidence type="ECO:0000313" key="8">
    <source>
        <dbReference type="Proteomes" id="UP000034498"/>
    </source>
</evidence>
<dbReference type="InterPro" id="IPR018130">
    <property type="entry name" value="Ribosomal_uS2_CS"/>
</dbReference>
<dbReference type="GO" id="GO:0006412">
    <property type="term" value="P:translation"/>
    <property type="evidence" value="ECO:0007669"/>
    <property type="project" value="UniProtKB-UniRule"/>
</dbReference>
<evidence type="ECO:0000256" key="4">
    <source>
        <dbReference type="ARBA" id="ARBA00035256"/>
    </source>
</evidence>
<dbReference type="PROSITE" id="PS00963">
    <property type="entry name" value="RIBOSOMAL_S2_2"/>
    <property type="match status" value="1"/>
</dbReference>
<evidence type="ECO:0000256" key="5">
    <source>
        <dbReference type="HAMAP-Rule" id="MF_00291"/>
    </source>
</evidence>
<comment type="similarity">
    <text evidence="1 5 6">Belongs to the universal ribosomal protein uS2 family.</text>
</comment>
<evidence type="ECO:0000256" key="1">
    <source>
        <dbReference type="ARBA" id="ARBA00006242"/>
    </source>
</evidence>
<proteinExistence type="inferred from homology"/>
<evidence type="ECO:0000256" key="3">
    <source>
        <dbReference type="ARBA" id="ARBA00023274"/>
    </source>
</evidence>
<dbReference type="CDD" id="cd01425">
    <property type="entry name" value="RPS2"/>
    <property type="match status" value="1"/>
</dbReference>
<dbReference type="PROSITE" id="PS00962">
    <property type="entry name" value="RIBOSOMAL_S2_1"/>
    <property type="match status" value="1"/>
</dbReference>
<dbReference type="PATRIC" id="fig|1618336.3.peg.393"/>
<dbReference type="Gene3D" id="1.10.287.610">
    <property type="entry name" value="Helix hairpin bin"/>
    <property type="match status" value="1"/>
</dbReference>
<dbReference type="NCBIfam" id="TIGR01011">
    <property type="entry name" value="rpsB_bact"/>
    <property type="match status" value="1"/>
</dbReference>
<sequence>MPTLTELLEAGAHFGHKKERSYPKAKKFTYTIRDNVYVIDLEQTVKRLDEAINYLKAQIENGKIILFVGTKRQAKVYVRKLAQNLNMPYIVERWLGGMLTNFETVYKSLKKLEKLEELMKSEDFNKYTKKERKVIEEKQIKLAAIFEGLRNFNKLPDGLFVVDSANEKVAVLEARKINIPIVGICDTNANPDLIDYPIPANDDSEKTIKLILEKIEEGIKGAKIKKEEVAVEEPVKVDDEKEEKTVLPSRNKAVAKPKKIAKVKTKVTKEKK</sequence>
<name>A0A0G0KE97_9BACT</name>
<dbReference type="PANTHER" id="PTHR12534">
    <property type="entry name" value="30S RIBOSOMAL PROTEIN S2 PROKARYOTIC AND ORGANELLAR"/>
    <property type="match status" value="1"/>
</dbReference>
<dbReference type="GO" id="GO:0003735">
    <property type="term" value="F:structural constituent of ribosome"/>
    <property type="evidence" value="ECO:0007669"/>
    <property type="project" value="InterPro"/>
</dbReference>
<organism evidence="7 8">
    <name type="scientific">Berkelbacteria bacterium GW2011_GWB1_38_5</name>
    <dbReference type="NCBI Taxonomy" id="1618336"/>
    <lineage>
        <taxon>Bacteria</taxon>
        <taxon>Candidatus Berkelbacteria</taxon>
    </lineage>
</organism>
<dbReference type="InterPro" id="IPR023591">
    <property type="entry name" value="Ribosomal_uS2_flav_dom_sf"/>
</dbReference>
<evidence type="ECO:0000313" key="7">
    <source>
        <dbReference type="EMBL" id="KKQ73820.1"/>
    </source>
</evidence>
<dbReference type="PANTHER" id="PTHR12534:SF0">
    <property type="entry name" value="SMALL RIBOSOMAL SUBUNIT PROTEIN US2M"/>
    <property type="match status" value="1"/>
</dbReference>